<evidence type="ECO:0000256" key="2">
    <source>
        <dbReference type="ARBA" id="ARBA00022450"/>
    </source>
</evidence>
<proteinExistence type="predicted"/>
<dbReference type="InterPro" id="IPR020459">
    <property type="entry name" value="AMP-binding"/>
</dbReference>
<keyword evidence="3" id="KW-0597">Phosphoprotein</keyword>
<dbReference type="InterPro" id="IPR009081">
    <property type="entry name" value="PP-bd_ACP"/>
</dbReference>
<dbReference type="InterPro" id="IPR001242">
    <property type="entry name" value="Condensation_dom"/>
</dbReference>
<dbReference type="Gene3D" id="3.40.50.12780">
    <property type="entry name" value="N-terminal domain of ligase-like"/>
    <property type="match status" value="1"/>
</dbReference>
<dbReference type="Gene3D" id="3.30.559.30">
    <property type="entry name" value="Nonribosomal peptide synthetase, condensation domain"/>
    <property type="match status" value="1"/>
</dbReference>
<dbReference type="Gene3D" id="3.40.50.980">
    <property type="match status" value="2"/>
</dbReference>
<dbReference type="Gene3D" id="3.30.559.10">
    <property type="entry name" value="Chloramphenicol acetyltransferase-like domain"/>
    <property type="match status" value="1"/>
</dbReference>
<evidence type="ECO:0000313" key="6">
    <source>
        <dbReference type="Proteomes" id="UP000663440"/>
    </source>
</evidence>
<dbReference type="InterPro" id="IPR025110">
    <property type="entry name" value="AMP-bd_C"/>
</dbReference>
<dbReference type="PROSITE" id="PS00012">
    <property type="entry name" value="PHOSPHOPANTETHEINE"/>
    <property type="match status" value="1"/>
</dbReference>
<dbReference type="InterPro" id="IPR006162">
    <property type="entry name" value="Ppantetheine_attach_site"/>
</dbReference>
<dbReference type="CDD" id="cd05930">
    <property type="entry name" value="A_NRPS"/>
    <property type="match status" value="2"/>
</dbReference>
<dbReference type="PANTHER" id="PTHR45527">
    <property type="entry name" value="NONRIBOSOMAL PEPTIDE SYNTHETASE"/>
    <property type="match status" value="1"/>
</dbReference>
<evidence type="ECO:0000256" key="3">
    <source>
        <dbReference type="ARBA" id="ARBA00022553"/>
    </source>
</evidence>
<dbReference type="InterPro" id="IPR000873">
    <property type="entry name" value="AMP-dep_synth/lig_dom"/>
</dbReference>
<dbReference type="EMBL" id="CP071448">
    <property type="protein sequence ID" value="QSW88364.1"/>
    <property type="molecule type" value="Genomic_DNA"/>
</dbReference>
<dbReference type="PROSITE" id="PS00455">
    <property type="entry name" value="AMP_BINDING"/>
    <property type="match status" value="2"/>
</dbReference>
<protein>
    <submittedName>
        <fullName evidence="5">Amino acid adenylation domain-containing protein</fullName>
    </submittedName>
</protein>
<dbReference type="Gene3D" id="2.30.38.10">
    <property type="entry name" value="Luciferase, Domain 3"/>
    <property type="match status" value="1"/>
</dbReference>
<dbReference type="Pfam" id="PF13193">
    <property type="entry name" value="AMP-binding_C"/>
    <property type="match status" value="2"/>
</dbReference>
<dbReference type="InterPro" id="IPR023213">
    <property type="entry name" value="CAT-like_dom_sf"/>
</dbReference>
<dbReference type="InterPro" id="IPR042099">
    <property type="entry name" value="ANL_N_sf"/>
</dbReference>
<evidence type="ECO:0000256" key="1">
    <source>
        <dbReference type="ARBA" id="ARBA00001957"/>
    </source>
</evidence>
<dbReference type="PRINTS" id="PR00154">
    <property type="entry name" value="AMPBINDING"/>
</dbReference>
<feature type="domain" description="Carrier" evidence="4">
    <location>
        <begin position="1756"/>
        <end position="1831"/>
    </location>
</feature>
<dbReference type="CDD" id="cd19531">
    <property type="entry name" value="LCL_NRPS-like"/>
    <property type="match status" value="1"/>
</dbReference>
<dbReference type="Gene3D" id="3.30.300.30">
    <property type="match status" value="2"/>
</dbReference>
<organism evidence="5 6">
    <name type="scientific">Flavobacterium endoglycinae</name>
    <dbReference type="NCBI Taxonomy" id="2816357"/>
    <lineage>
        <taxon>Bacteria</taxon>
        <taxon>Pseudomonadati</taxon>
        <taxon>Bacteroidota</taxon>
        <taxon>Flavobacteriia</taxon>
        <taxon>Flavobacteriales</taxon>
        <taxon>Flavobacteriaceae</taxon>
        <taxon>Flavobacterium</taxon>
    </lineage>
</organism>
<dbReference type="PROSITE" id="PS50075">
    <property type="entry name" value="CARRIER"/>
    <property type="match status" value="2"/>
</dbReference>
<dbReference type="SUPFAM" id="SSF52777">
    <property type="entry name" value="CoA-dependent acyltransferases"/>
    <property type="match status" value="2"/>
</dbReference>
<evidence type="ECO:0000259" key="4">
    <source>
        <dbReference type="PROSITE" id="PS50075"/>
    </source>
</evidence>
<evidence type="ECO:0000313" key="5">
    <source>
        <dbReference type="EMBL" id="QSW88364.1"/>
    </source>
</evidence>
<reference evidence="5 6" key="1">
    <citation type="submission" date="2021-03" db="EMBL/GenBank/DDBJ databases">
        <title>Flavobacterium kribbensis sp. nov, an endophytic bacteria, isolated from soybean.</title>
        <authorList>
            <person name="Lee J."/>
            <person name="Seo J."/>
        </authorList>
    </citation>
    <scope>NUCLEOTIDE SEQUENCE [LARGE SCALE GENOMIC DNA]</scope>
    <source>
        <strain evidence="5 6">BB8</strain>
    </source>
</reference>
<name>A0ABX7QCH7_9FLAO</name>
<dbReference type="Proteomes" id="UP000663440">
    <property type="component" value="Chromosome"/>
</dbReference>
<dbReference type="RefSeq" id="WP_207295567.1">
    <property type="nucleotide sequence ID" value="NZ_CP071448.1"/>
</dbReference>
<sequence length="1847" mass="211935">MHQINQKIAKEYWHKKTSNIVPQIENYSDVSSINHISIDAHDLSYFYKLTAENTIAEYTVLIALYNMLLQRYFEDCNTVGSNMIIDSKSLNVYFEFELIEKKTIKEFLQETREEIQTVYKYVSYSEDHSIFLNPDVNYIPFQFHYGIYEKQHDIAFGIMFHVEKELNKNLKISLEYSQQITDSKIATHFLTKFKEWLINLEINIDIPIFEIPVVSNLERENLLNKFSSENYENTISLAEIIEKQTYKTPENIAVVYKETVLTYQELNDQVNQFSDYLRKEYFIVKGDFVGIKVERTEKLLISILAVLKAGGIYVPIDINYPEDRIDYIEKDSNCKLVIDAQVYNQFLDNQNWYSKENNTLHRESSDPVYIIYTSGTTGRPKGVVITNKNAGTFINWASQEFNSESFDIVFAATSHCFDLSVYEMFYTLYEGRTIKILNNALEIGSELEKHKKILLNTVPSSMRSILEAGYSLENVTVINLAGEPFPVDIANKLVLTNAEIRNLYGPSEDTTYSTYYQLSKEKKYTSSIPIGKPITNTQAYILDDNLQLVPEGIIGRLYLSGDGIADGYLNQAALTSQKFIDNPFCLGQKMYDTGDLAKWQEDGNLAYFGRKDHQVKLRGYRIELAEIENALLSFSDTIKQAVAAVKKNNEEDVLAVYYIESEKNNRVALREYLAKQLPAYMVPSYFVKIESVPLTPNGKVNKEALPEITDSLIVKRDYKAPGDEIEKALTEIWEQVLGVAPIGVNDHFFELGGHSLMISQIINLMYKKLNKSVSYKIFYTNPTIEGLRKVLKTEVYSPIPSADFRNSYPLTASQQRLWILSQLEGGSLAYNMPFVVKLTGNIDKYKFQESFRLLIERHEILRTYFKAGESGEINQFIKSAASSSDFVITEEDFSSVHNQEEKILEYFQERNNIAFNLEKSPLIRASLVKSKENEHLFFLSMHHIIGDGWSMELLVSEIVKTYNALTAGSLIELPELKIQYKDYTLWQINQKQNEKYLESEKFWLEQFQGDIPILNLPGFKKRPLIQTYNGTTINHSFSKDFLNRLKIFSAQNDVTLFMTLITGIKSLLYKYTGQQDIIIGTPVAGRDHYDLENQIGLYLNTIAVRTSFLERNPFLEALNREKEVLALAYEHQNYPFFDLVNNLSLRRDRSRSALFDVMIVLQNQRQIKNLAHEEKIAALKVENYPFESKTAQFDISYAFTENEEGLSLSIQYNTDVYDEFLIQRMFPHFEKLMVEAVENPAKTIEEIKYITPEENYLVTAQFNASDIEYPQGKTITDLFEDQVLKTPNATAVVFENQNNTYLEVNIDSNKLADYLRKEYDIKPNDLVGIKLDRNERLPAVLLAVLKAGGAYVPIDKNYPKERIEYIEKDSNSKVIIDNDFLQRYDLVKENFSSENLPIVNKETDLAYIIYTSGTTGNPKGVMIEHRNAVELINWSKREYDLSKFEIVYAVTSYCFDLSVYEFFFTLTTGKTLRVLKNALEIENYLNVDKNVLLNTVPSVVRKLLTDKVSLDNVNVINMAGEALSVDIVNQLPLESIEVRNLYGPSEDTTYSTCYLVTSKKDQSVSIGRPISNTKIWILDEFYSPVPVGVSGSIYISGNGLARGYLDKPDLTSAKFINNPFAEGERMYDTGDLGYWLPDGNIEFLKRKDDQVKIRGYRIELGEIETAIANFSALITAAAVLVKEENNEKTLAAYYTTSGLVDKAEIRNYLGSKLPEYMIPNYYIELESFPLTPNGKLNKNAFPSISGNDVIHKQYTAPKNQIEQELVEIWQQILGVNNIGTTDDFFQLGGHSLKAMELLSIIHKKFDLTIKLDTLFSTPTIENLAVTIENTKWLQEVDDDQSVNHLII</sequence>
<dbReference type="SUPFAM" id="SSF56801">
    <property type="entry name" value="Acetyl-CoA synthetase-like"/>
    <property type="match status" value="2"/>
</dbReference>
<keyword evidence="2" id="KW-0596">Phosphopantetheine</keyword>
<keyword evidence="6" id="KW-1185">Reference proteome</keyword>
<dbReference type="Pfam" id="PF00668">
    <property type="entry name" value="Condensation"/>
    <property type="match status" value="1"/>
</dbReference>
<dbReference type="Pfam" id="PF00550">
    <property type="entry name" value="PP-binding"/>
    <property type="match status" value="2"/>
</dbReference>
<dbReference type="NCBIfam" id="NF003417">
    <property type="entry name" value="PRK04813.1"/>
    <property type="match status" value="2"/>
</dbReference>
<feature type="domain" description="Carrier" evidence="4">
    <location>
        <begin position="720"/>
        <end position="795"/>
    </location>
</feature>
<dbReference type="InterPro" id="IPR036736">
    <property type="entry name" value="ACP-like_sf"/>
</dbReference>
<dbReference type="NCBIfam" id="TIGR01733">
    <property type="entry name" value="AA-adenyl-dom"/>
    <property type="match status" value="2"/>
</dbReference>
<dbReference type="Gene3D" id="1.10.1200.10">
    <property type="entry name" value="ACP-like"/>
    <property type="match status" value="2"/>
</dbReference>
<accession>A0ABX7QCH7</accession>
<dbReference type="PANTHER" id="PTHR45527:SF1">
    <property type="entry name" value="FATTY ACID SYNTHASE"/>
    <property type="match status" value="1"/>
</dbReference>
<comment type="cofactor">
    <cofactor evidence="1">
        <name>pantetheine 4'-phosphate</name>
        <dbReference type="ChEBI" id="CHEBI:47942"/>
    </cofactor>
</comment>
<dbReference type="InterPro" id="IPR020845">
    <property type="entry name" value="AMP-binding_CS"/>
</dbReference>
<dbReference type="InterPro" id="IPR045851">
    <property type="entry name" value="AMP-bd_C_sf"/>
</dbReference>
<dbReference type="SUPFAM" id="SSF47336">
    <property type="entry name" value="ACP-like"/>
    <property type="match status" value="2"/>
</dbReference>
<gene>
    <name evidence="5" type="ORF">J0383_19175</name>
</gene>
<dbReference type="InterPro" id="IPR010071">
    <property type="entry name" value="AA_adenyl_dom"/>
</dbReference>
<dbReference type="Pfam" id="PF00501">
    <property type="entry name" value="AMP-binding"/>
    <property type="match status" value="2"/>
</dbReference>